<gene>
    <name evidence="1" type="ORF">CP373A1_03790</name>
</gene>
<dbReference type="PANTHER" id="PTHR18901">
    <property type="entry name" value="2-DEOXYGLUCOSE-6-PHOSPHATE PHOSPHATASE 2"/>
    <property type="match status" value="1"/>
</dbReference>
<dbReference type="PANTHER" id="PTHR18901:SF38">
    <property type="entry name" value="PSEUDOURIDINE-5'-PHOSPHATASE"/>
    <property type="match status" value="1"/>
</dbReference>
<organism evidence="1 2">
    <name type="scientific">Clostridium paraputrificum</name>
    <dbReference type="NCBI Taxonomy" id="29363"/>
    <lineage>
        <taxon>Bacteria</taxon>
        <taxon>Bacillati</taxon>
        <taxon>Bacillota</taxon>
        <taxon>Clostridia</taxon>
        <taxon>Eubacteriales</taxon>
        <taxon>Clostridiaceae</taxon>
        <taxon>Clostridium</taxon>
    </lineage>
</organism>
<dbReference type="CDD" id="cd07505">
    <property type="entry name" value="HAD_BPGM-like"/>
    <property type="match status" value="1"/>
</dbReference>
<dbReference type="InterPro" id="IPR023214">
    <property type="entry name" value="HAD_sf"/>
</dbReference>
<dbReference type="OrthoDB" id="9797743at2"/>
<dbReference type="Pfam" id="PF13419">
    <property type="entry name" value="HAD_2"/>
    <property type="match status" value="1"/>
</dbReference>
<dbReference type="InterPro" id="IPR023198">
    <property type="entry name" value="PGP-like_dom2"/>
</dbReference>
<sequence>MRRVNGVIFDMDGLIFDTERLSFNAWRDICAEIGYEMDRAFYCTLIGRNLKGFGKLMIEKFGEDFPLESLYEKKIKHQMKAIEKDGIPLKRGIHELLNYLKENGYKVAVATSTSRDRAEYLLKLGGVLEKADYVICGDEVVNSKPDPEIFLKAAEKLGVEPKECMVLEDSGAGIEAAYSAGMLGVNIPDMKEPDENMKSKSYRICESLLDVIDILENV</sequence>
<dbReference type="SUPFAM" id="SSF56784">
    <property type="entry name" value="HAD-like"/>
    <property type="match status" value="1"/>
</dbReference>
<dbReference type="InterPro" id="IPR036412">
    <property type="entry name" value="HAD-like_sf"/>
</dbReference>
<dbReference type="NCBIfam" id="TIGR01509">
    <property type="entry name" value="HAD-SF-IA-v3"/>
    <property type="match status" value="1"/>
</dbReference>
<protein>
    <submittedName>
        <fullName evidence="1">Haloacid dehalogenase</fullName>
    </submittedName>
</protein>
<proteinExistence type="predicted"/>
<dbReference type="Gene3D" id="1.10.150.240">
    <property type="entry name" value="Putative phosphatase, domain 2"/>
    <property type="match status" value="1"/>
</dbReference>
<dbReference type="InterPro" id="IPR006439">
    <property type="entry name" value="HAD-SF_hydro_IA"/>
</dbReference>
<evidence type="ECO:0000313" key="2">
    <source>
        <dbReference type="Proteomes" id="UP000092714"/>
    </source>
</evidence>
<dbReference type="Proteomes" id="UP000092714">
    <property type="component" value="Unassembled WGS sequence"/>
</dbReference>
<dbReference type="InterPro" id="IPR041492">
    <property type="entry name" value="HAD_2"/>
</dbReference>
<reference evidence="1 2" key="1">
    <citation type="submission" date="2016-06" db="EMBL/GenBank/DDBJ databases">
        <authorList>
            <person name="Kjaerup R.B."/>
            <person name="Dalgaard T.S."/>
            <person name="Juul-Madsen H.R."/>
        </authorList>
    </citation>
    <scope>NUCLEOTIDE SEQUENCE [LARGE SCALE GENOMIC DNA]</scope>
    <source>
        <strain evidence="1 2">373-A1</strain>
    </source>
</reference>
<accession>A0A174ULF8</accession>
<dbReference type="SFLD" id="SFLDS00003">
    <property type="entry name" value="Haloacid_Dehalogenase"/>
    <property type="match status" value="1"/>
</dbReference>
<dbReference type="SFLD" id="SFLDG01129">
    <property type="entry name" value="C1.5:_HAD__Beta-PGM__Phosphata"/>
    <property type="match status" value="1"/>
</dbReference>
<dbReference type="eggNOG" id="COG0637">
    <property type="taxonomic scope" value="Bacteria"/>
</dbReference>
<keyword evidence="2" id="KW-1185">Reference proteome</keyword>
<dbReference type="NCBIfam" id="TIGR01549">
    <property type="entry name" value="HAD-SF-IA-v1"/>
    <property type="match status" value="1"/>
</dbReference>
<dbReference type="AlphaFoldDB" id="A0A174ULF8"/>
<dbReference type="SFLD" id="SFLDG01135">
    <property type="entry name" value="C1.5.6:_HAD__Beta-PGM__Phospha"/>
    <property type="match status" value="1"/>
</dbReference>
<dbReference type="EMBL" id="MAPZ01000011">
    <property type="protein sequence ID" value="OBY11529.1"/>
    <property type="molecule type" value="Genomic_DNA"/>
</dbReference>
<dbReference type="GeneID" id="42774872"/>
<dbReference type="Gene3D" id="3.40.50.1000">
    <property type="entry name" value="HAD superfamily/HAD-like"/>
    <property type="match status" value="1"/>
</dbReference>
<comment type="caution">
    <text evidence="1">The sequence shown here is derived from an EMBL/GenBank/DDBJ whole genome shotgun (WGS) entry which is preliminary data.</text>
</comment>
<dbReference type="PRINTS" id="PR00413">
    <property type="entry name" value="HADHALOGNASE"/>
</dbReference>
<dbReference type="RefSeq" id="WP_027097041.1">
    <property type="nucleotide sequence ID" value="NZ_CABHIH010000002.1"/>
</dbReference>
<evidence type="ECO:0000313" key="1">
    <source>
        <dbReference type="EMBL" id="OBY11529.1"/>
    </source>
</evidence>
<name>A0A174ULF8_9CLOT</name>